<dbReference type="SUPFAM" id="SSF63829">
    <property type="entry name" value="Calcium-dependent phosphotriesterase"/>
    <property type="match status" value="1"/>
</dbReference>
<dbReference type="RefSeq" id="WP_207299043.1">
    <property type="nucleotide sequence ID" value="NZ_CP071444.1"/>
</dbReference>
<dbReference type="EMBL" id="CP071444">
    <property type="protein sequence ID" value="QSX07701.1"/>
    <property type="molecule type" value="Genomic_DNA"/>
</dbReference>
<keyword evidence="5" id="KW-1185">Reference proteome</keyword>
<evidence type="ECO:0000313" key="4">
    <source>
        <dbReference type="EMBL" id="QSX07701.1"/>
    </source>
</evidence>
<dbReference type="GO" id="GO:0016787">
    <property type="term" value="F:hydrolase activity"/>
    <property type="evidence" value="ECO:0007669"/>
    <property type="project" value="UniProtKB-KW"/>
</dbReference>
<protein>
    <submittedName>
        <fullName evidence="4">SMP-30/gluconolactonase/LRE family protein</fullName>
    </submittedName>
</protein>
<dbReference type="PANTHER" id="PTHR47572">
    <property type="entry name" value="LIPOPROTEIN-RELATED"/>
    <property type="match status" value="1"/>
</dbReference>
<reference evidence="4" key="1">
    <citation type="submission" date="2021-03" db="EMBL/GenBank/DDBJ databases">
        <title>Alkalibacter marinus sp. nov., isolated from tidal flat sediment.</title>
        <authorList>
            <person name="Namirimu T."/>
            <person name="Yang J.-A."/>
            <person name="Yang S.-H."/>
            <person name="Kim Y.-J."/>
            <person name="Kwon K.K."/>
        </authorList>
    </citation>
    <scope>NUCLEOTIDE SEQUENCE</scope>
    <source>
        <strain evidence="4">ES005</strain>
    </source>
</reference>
<keyword evidence="2" id="KW-0378">Hydrolase</keyword>
<dbReference type="InterPro" id="IPR051262">
    <property type="entry name" value="SMP-30/CGR1_Lactonase"/>
</dbReference>
<evidence type="ECO:0000259" key="3">
    <source>
        <dbReference type="Pfam" id="PF08450"/>
    </source>
</evidence>
<feature type="domain" description="SMP-30/Gluconolactonase/LRE-like region" evidence="3">
    <location>
        <begin position="32"/>
        <end position="282"/>
    </location>
</feature>
<evidence type="ECO:0000256" key="1">
    <source>
        <dbReference type="ARBA" id="ARBA00008853"/>
    </source>
</evidence>
<dbReference type="Gene3D" id="2.120.10.30">
    <property type="entry name" value="TolB, C-terminal domain"/>
    <property type="match status" value="1"/>
</dbReference>
<accession>A0A974XDK8</accession>
<dbReference type="Pfam" id="PF08450">
    <property type="entry name" value="SGL"/>
    <property type="match status" value="1"/>
</dbReference>
<dbReference type="Proteomes" id="UP000663499">
    <property type="component" value="Chromosome"/>
</dbReference>
<gene>
    <name evidence="4" type="ORF">J0B03_07625</name>
</gene>
<evidence type="ECO:0000256" key="2">
    <source>
        <dbReference type="ARBA" id="ARBA00022801"/>
    </source>
</evidence>
<organism evidence="4 5">
    <name type="scientific">Alkalibacter rhizosphaerae</name>
    <dbReference type="NCBI Taxonomy" id="2815577"/>
    <lineage>
        <taxon>Bacteria</taxon>
        <taxon>Bacillati</taxon>
        <taxon>Bacillota</taxon>
        <taxon>Clostridia</taxon>
        <taxon>Eubacteriales</taxon>
        <taxon>Eubacteriaceae</taxon>
        <taxon>Alkalibacter</taxon>
    </lineage>
</organism>
<proteinExistence type="inferred from homology"/>
<dbReference type="InterPro" id="IPR013658">
    <property type="entry name" value="SGL"/>
</dbReference>
<sequence>MLKITVFDEAFHTLIDMNEKLVEIADCFEFVEGPTWNRKLGYLVFNDIPTSKTYRWSDIDGVEQIRDHTNKANGNTYDHSGALIVCEHTSSRVAKFNETTQEYTVLASHYKGKELNSPNDVIVDENGTIYFTDPKFGRNPSKVGLEREQELDFQGVFCFDEKRNQLDLLAKDFEAPNGLCSGMQKNVLYVNDSIKSHIRKLTLNDERKVVEDSVWAVTKGEGPGLPDGMKMDEFGNVYCCAQGGIHVFDSEANYLGIIHINEQAANFCWGGPDNKTIFITATSKLYKLKLKVSGFLYEKKG</sequence>
<dbReference type="KEGG" id="alka:J0B03_07625"/>
<comment type="similarity">
    <text evidence="1">Belongs to the SMP-30/CGR1 family.</text>
</comment>
<dbReference type="InterPro" id="IPR011042">
    <property type="entry name" value="6-blade_b-propeller_TolB-like"/>
</dbReference>
<dbReference type="PANTHER" id="PTHR47572:SF4">
    <property type="entry name" value="LACTONASE DRP35"/>
    <property type="match status" value="1"/>
</dbReference>
<name>A0A974XDK8_9FIRM</name>
<dbReference type="AlphaFoldDB" id="A0A974XDK8"/>
<evidence type="ECO:0000313" key="5">
    <source>
        <dbReference type="Proteomes" id="UP000663499"/>
    </source>
</evidence>